<evidence type="ECO:0008006" key="5">
    <source>
        <dbReference type="Google" id="ProtNLM"/>
    </source>
</evidence>
<dbReference type="AlphaFoldDB" id="A0A7W5AHG7"/>
<reference evidence="3 4" key="1">
    <citation type="submission" date="2020-08" db="EMBL/GenBank/DDBJ databases">
        <title>Genomic Encyclopedia of Type Strains, Phase III (KMG-III): the genomes of soil and plant-associated and newly described type strains.</title>
        <authorList>
            <person name="Whitman W."/>
        </authorList>
    </citation>
    <scope>NUCLEOTIDE SEQUENCE [LARGE SCALE GENOMIC DNA]</scope>
    <source>
        <strain evidence="3 4">CECT 3287</strain>
    </source>
</reference>
<feature type="domain" description="REase associating with pPIWI RE" evidence="1">
    <location>
        <begin position="286"/>
        <end position="404"/>
    </location>
</feature>
<dbReference type="InterPro" id="IPR041191">
    <property type="entry name" value="pPIWI_RE_Y"/>
</dbReference>
<organism evidence="3 4">
    <name type="scientific">Actinoplanes campanulatus</name>
    <dbReference type="NCBI Taxonomy" id="113559"/>
    <lineage>
        <taxon>Bacteria</taxon>
        <taxon>Bacillati</taxon>
        <taxon>Actinomycetota</taxon>
        <taxon>Actinomycetes</taxon>
        <taxon>Micromonosporales</taxon>
        <taxon>Micromonosporaceae</taxon>
        <taxon>Actinoplanes</taxon>
    </lineage>
</organism>
<gene>
    <name evidence="3" type="ORF">FHR83_004043</name>
</gene>
<proteinExistence type="predicted"/>
<sequence>MLLPKQCVAEAGRHPHLVGHFVRHQIHRLLTITSMELKDLTTDSSRLSERIVIAQLAAGVLDYAAAMSAGKTFRLPYPPNLQLALDRLTMVAWQQNAEPPSNVVELLQLAARPFESWPIRLSDADVDPGETLLAYGRPSVTCEELGGLGGDVAAEMRQNALMLAVMDKTRAAGAPDSYVAFRRLLIERPAITALGLDARLADPELAVVADELRLAYPEAPPEARADGIVRTCGGCNGLRLPLDDDRTWVCEDYSCPAPGTPGPDHSAAEGVHWLRRELRTFVTGPGRAELRIAEAIEAMGVPVQLWPDFDSCDLAVFADRPWVADIKAWRNPTRLGRALRERMFRVPPEAEKAYIVIGSEQVRMHPRYVAVLRRACPALKPGKRVTAVAEKQFLDAVRREVEARR</sequence>
<feature type="domain" description="pPIWI-RE three-gene island" evidence="2">
    <location>
        <begin position="54"/>
        <end position="192"/>
    </location>
</feature>
<dbReference type="Pfam" id="PF18156">
    <property type="entry name" value="pPIWI_RE_Y"/>
    <property type="match status" value="1"/>
</dbReference>
<name>A0A7W5AHG7_9ACTN</name>
<dbReference type="Pfam" id="PF18154">
    <property type="entry name" value="pPIWI_RE_REase"/>
    <property type="match status" value="1"/>
</dbReference>
<dbReference type="InterPro" id="IPR040828">
    <property type="entry name" value="pPIWI_RE_REase"/>
</dbReference>
<evidence type="ECO:0000313" key="4">
    <source>
        <dbReference type="Proteomes" id="UP000590749"/>
    </source>
</evidence>
<comment type="caution">
    <text evidence="3">The sequence shown here is derived from an EMBL/GenBank/DDBJ whole genome shotgun (WGS) entry which is preliminary data.</text>
</comment>
<accession>A0A7W5AHG7</accession>
<evidence type="ECO:0000259" key="2">
    <source>
        <dbReference type="Pfam" id="PF18156"/>
    </source>
</evidence>
<dbReference type="Proteomes" id="UP000590749">
    <property type="component" value="Unassembled WGS sequence"/>
</dbReference>
<dbReference type="EMBL" id="JACHXF010000008">
    <property type="protein sequence ID" value="MBB3096373.1"/>
    <property type="molecule type" value="Genomic_DNA"/>
</dbReference>
<protein>
    <recommendedName>
        <fullName evidence="5">REase associating with pPIWI RE domain-containing protein</fullName>
    </recommendedName>
</protein>
<evidence type="ECO:0000259" key="1">
    <source>
        <dbReference type="Pfam" id="PF18154"/>
    </source>
</evidence>
<dbReference type="RefSeq" id="WP_229794721.1">
    <property type="nucleotide sequence ID" value="NZ_BMPW01000007.1"/>
</dbReference>
<keyword evidence="4" id="KW-1185">Reference proteome</keyword>
<evidence type="ECO:0000313" key="3">
    <source>
        <dbReference type="EMBL" id="MBB3096373.1"/>
    </source>
</evidence>